<dbReference type="EMBL" id="JALKII010000005">
    <property type="protein sequence ID" value="MCK0537783.1"/>
    <property type="molecule type" value="Genomic_DNA"/>
</dbReference>
<evidence type="ECO:0000256" key="2">
    <source>
        <dbReference type="SAM" id="Phobius"/>
    </source>
</evidence>
<evidence type="ECO:0000313" key="5">
    <source>
        <dbReference type="Proteomes" id="UP001165524"/>
    </source>
</evidence>
<dbReference type="Gene3D" id="1.10.260.40">
    <property type="entry name" value="lambda repressor-like DNA-binding domains"/>
    <property type="match status" value="1"/>
</dbReference>
<dbReference type="InterPro" id="IPR050400">
    <property type="entry name" value="Bact_Cytoskel_RodZ"/>
</dbReference>
<keyword evidence="2" id="KW-0812">Transmembrane</keyword>
<feature type="compositionally biased region" description="Low complexity" evidence="1">
    <location>
        <begin position="139"/>
        <end position="149"/>
    </location>
</feature>
<accession>A0ABT0E7S0</accession>
<name>A0ABT0E7S0_9GAMM</name>
<keyword evidence="2" id="KW-0472">Membrane</keyword>
<dbReference type="Proteomes" id="UP001165524">
    <property type="component" value="Unassembled WGS sequence"/>
</dbReference>
<dbReference type="RefSeq" id="WP_246951730.1">
    <property type="nucleotide sequence ID" value="NZ_JALKII010000005.1"/>
</dbReference>
<feature type="transmembrane region" description="Helical" evidence="2">
    <location>
        <begin position="104"/>
        <end position="124"/>
    </location>
</feature>
<dbReference type="InterPro" id="IPR025194">
    <property type="entry name" value="RodZ-like_C"/>
</dbReference>
<protein>
    <submittedName>
        <fullName evidence="4">DUF4115 domain-containing protein</fullName>
    </submittedName>
</protein>
<keyword evidence="5" id="KW-1185">Reference proteome</keyword>
<evidence type="ECO:0000313" key="4">
    <source>
        <dbReference type="EMBL" id="MCK0537783.1"/>
    </source>
</evidence>
<keyword evidence="2" id="KW-1133">Transmembrane helix</keyword>
<dbReference type="SMART" id="SM00530">
    <property type="entry name" value="HTH_XRE"/>
    <property type="match status" value="1"/>
</dbReference>
<evidence type="ECO:0000256" key="1">
    <source>
        <dbReference type="SAM" id="MobiDB-lite"/>
    </source>
</evidence>
<feature type="region of interest" description="Disordered" evidence="1">
    <location>
        <begin position="139"/>
        <end position="189"/>
    </location>
</feature>
<dbReference type="SUPFAM" id="SSF47413">
    <property type="entry name" value="lambda repressor-like DNA-binding domains"/>
    <property type="match status" value="1"/>
</dbReference>
<reference evidence="4" key="1">
    <citation type="submission" date="2022-04" db="EMBL/GenBank/DDBJ databases">
        <title>Alcanivorax sp. CY1518 draft genome sequence.</title>
        <authorList>
            <person name="Zhao G."/>
            <person name="An M."/>
        </authorList>
    </citation>
    <scope>NUCLEOTIDE SEQUENCE</scope>
    <source>
        <strain evidence="4">CY1518</strain>
    </source>
</reference>
<proteinExistence type="predicted"/>
<organism evidence="4 5">
    <name type="scientific">Alcanivorax quisquiliarum</name>
    <dbReference type="NCBI Taxonomy" id="2933565"/>
    <lineage>
        <taxon>Bacteria</taxon>
        <taxon>Pseudomonadati</taxon>
        <taxon>Pseudomonadota</taxon>
        <taxon>Gammaproteobacteria</taxon>
        <taxon>Oceanospirillales</taxon>
        <taxon>Alcanivoracaceae</taxon>
        <taxon>Alcanivorax</taxon>
    </lineage>
</organism>
<dbReference type="InterPro" id="IPR010982">
    <property type="entry name" value="Lambda_DNA-bd_dom_sf"/>
</dbReference>
<dbReference type="Pfam" id="PF13464">
    <property type="entry name" value="RodZ_C"/>
    <property type="match status" value="1"/>
</dbReference>
<dbReference type="PANTHER" id="PTHR34475">
    <property type="match status" value="1"/>
</dbReference>
<sequence>MTEQTNLPGRRLRDERLRRHLTEQDVAGRLHLSVSYVRALEADDYRRLPEPAFVKGYMRNYARLLELPADELVAQFQQHVLAEREEERLVSPVHMMARSERGPAWLWPTVILGVALIVGLAWWGTRTMGRPVLPEMAAPVAQPAPAEEPGLPEPINMEAPSAPLPENLEQAPPAESAQALDEDAAESTVAEAPQMDRLHVTFDAECWVEVRDAAGEPLFQGQQRAGSQLALEGEAPFRVTLGNAAAVTAMQFNGEAMSLPTAAPGRVIRVTVP</sequence>
<gene>
    <name evidence="4" type="ORF">MU846_08680</name>
</gene>
<comment type="caution">
    <text evidence="4">The sequence shown here is derived from an EMBL/GenBank/DDBJ whole genome shotgun (WGS) entry which is preliminary data.</text>
</comment>
<dbReference type="PROSITE" id="PS50943">
    <property type="entry name" value="HTH_CROC1"/>
    <property type="match status" value="1"/>
</dbReference>
<dbReference type="PANTHER" id="PTHR34475:SF1">
    <property type="entry name" value="CYTOSKELETON PROTEIN RODZ"/>
    <property type="match status" value="1"/>
</dbReference>
<dbReference type="Pfam" id="PF13413">
    <property type="entry name" value="HTH_25"/>
    <property type="match status" value="1"/>
</dbReference>
<feature type="domain" description="HTH cro/C1-type" evidence="3">
    <location>
        <begin position="12"/>
        <end position="72"/>
    </location>
</feature>
<dbReference type="InterPro" id="IPR001387">
    <property type="entry name" value="Cro/C1-type_HTH"/>
</dbReference>
<evidence type="ECO:0000259" key="3">
    <source>
        <dbReference type="PROSITE" id="PS50943"/>
    </source>
</evidence>